<evidence type="ECO:0000259" key="2">
    <source>
        <dbReference type="Pfam" id="PF01609"/>
    </source>
</evidence>
<accession>A0ABX9S603</accession>
<feature type="region of interest" description="Disordered" evidence="1">
    <location>
        <begin position="25"/>
        <end position="61"/>
    </location>
</feature>
<dbReference type="Pfam" id="PF01609">
    <property type="entry name" value="DDE_Tnp_1"/>
    <property type="match status" value="1"/>
</dbReference>
<organism evidence="3 4">
    <name type="scientific">Paracoccus pantotrophus</name>
    <name type="common">Thiosphaera pantotropha</name>
    <dbReference type="NCBI Taxonomy" id="82367"/>
    <lineage>
        <taxon>Bacteria</taxon>
        <taxon>Pseudomonadati</taxon>
        <taxon>Pseudomonadota</taxon>
        <taxon>Alphaproteobacteria</taxon>
        <taxon>Rhodobacterales</taxon>
        <taxon>Paracoccaceae</taxon>
        <taxon>Paracoccus</taxon>
    </lineage>
</organism>
<proteinExistence type="predicted"/>
<name>A0ABX9S603_PARPN</name>
<dbReference type="InterPro" id="IPR002559">
    <property type="entry name" value="Transposase_11"/>
</dbReference>
<gene>
    <name evidence="3" type="ORF">BDE18_2394</name>
</gene>
<evidence type="ECO:0000313" key="3">
    <source>
        <dbReference type="EMBL" id="RKS43590.1"/>
    </source>
</evidence>
<feature type="domain" description="Transposase IS4-like" evidence="2">
    <location>
        <begin position="51"/>
        <end position="125"/>
    </location>
</feature>
<evidence type="ECO:0000256" key="1">
    <source>
        <dbReference type="SAM" id="MobiDB-lite"/>
    </source>
</evidence>
<reference evidence="3" key="1">
    <citation type="submission" date="2018-10" db="EMBL/GenBank/DDBJ databases">
        <title>Genomic Encyclopedia of Archaeal and Bacterial Type Strains, Phase II (KMG-II): from individual species to whole genera.</title>
        <authorList>
            <person name="Goeker M."/>
        </authorList>
    </citation>
    <scope>NUCLEOTIDE SEQUENCE [LARGE SCALE GENOMIC DNA]</scope>
    <source>
        <strain evidence="3">DSM 2944</strain>
    </source>
</reference>
<dbReference type="EMBL" id="RBLI01000002">
    <property type="protein sequence ID" value="RKS43590.1"/>
    <property type="molecule type" value="Genomic_DNA"/>
</dbReference>
<comment type="caution">
    <text evidence="3">The sequence shown here is derived from an EMBL/GenBank/DDBJ whole genome shotgun (WGS) entry which is preliminary data.</text>
</comment>
<dbReference type="Proteomes" id="UP000273626">
    <property type="component" value="Unassembled WGS sequence"/>
</dbReference>
<sequence length="131" mass="14703">MRVAFAPKVGIEGGIKVDSVDELMGKHLHEGAPHRDQPSKKGDRPRAIRRTKGGLNSKLHMLSDGKGRPLDFFLSPGQMADSRGVLVLMRHLPTARRFLGDKAYDADWLHDDLKDRGIRPCIPPRVRIHNQ</sequence>
<protein>
    <submittedName>
        <fullName evidence="3">DDE family transposase</fullName>
    </submittedName>
</protein>
<evidence type="ECO:0000313" key="4">
    <source>
        <dbReference type="Proteomes" id="UP000273626"/>
    </source>
</evidence>
<keyword evidence="4" id="KW-1185">Reference proteome</keyword>
<feature type="compositionally biased region" description="Basic and acidic residues" evidence="1">
    <location>
        <begin position="25"/>
        <end position="46"/>
    </location>
</feature>